<feature type="domain" description="PWWP" evidence="27">
    <location>
        <begin position="266"/>
        <end position="331"/>
    </location>
</feature>
<feature type="compositionally biased region" description="Low complexity" evidence="24">
    <location>
        <begin position="442"/>
        <end position="463"/>
    </location>
</feature>
<keyword evidence="14" id="KW-0156">Chromatin regulator</keyword>
<feature type="compositionally biased region" description="Basic and acidic residues" evidence="24">
    <location>
        <begin position="1545"/>
        <end position="1558"/>
    </location>
</feature>
<dbReference type="InterPro" id="IPR019787">
    <property type="entry name" value="Znf_PHD-finger"/>
</dbReference>
<dbReference type="SMART" id="SM00317">
    <property type="entry name" value="SET"/>
    <property type="match status" value="1"/>
</dbReference>
<dbReference type="SMART" id="SM00508">
    <property type="entry name" value="PostSET"/>
    <property type="match status" value="1"/>
</dbReference>
<feature type="compositionally biased region" description="Acidic residues" evidence="24">
    <location>
        <begin position="213"/>
        <end position="226"/>
    </location>
</feature>
<proteinExistence type="predicted"/>
<accession>A0AAD7WFV5</accession>
<feature type="compositionally biased region" description="Polar residues" evidence="24">
    <location>
        <begin position="1007"/>
        <end position="1025"/>
    </location>
</feature>
<keyword evidence="10" id="KW-0479">Metal-binding</keyword>
<feature type="compositionally biased region" description="Basic residues" evidence="24">
    <location>
        <begin position="821"/>
        <end position="835"/>
    </location>
</feature>
<feature type="region of interest" description="Disordered" evidence="24">
    <location>
        <begin position="903"/>
        <end position="1201"/>
    </location>
</feature>
<evidence type="ECO:0000256" key="4">
    <source>
        <dbReference type="ARBA" id="ARBA00022454"/>
    </source>
</evidence>
<dbReference type="InterPro" id="IPR050777">
    <property type="entry name" value="SET2_Histone-Lys_MeTrsfase"/>
</dbReference>
<dbReference type="InterPro" id="IPR055197">
    <property type="entry name" value="PHDvar_NSD"/>
</dbReference>
<feature type="compositionally biased region" description="Basic and acidic residues" evidence="24">
    <location>
        <begin position="558"/>
        <end position="570"/>
    </location>
</feature>
<feature type="domain" description="Post-SET" evidence="28">
    <location>
        <begin position="1757"/>
        <end position="1773"/>
    </location>
</feature>
<dbReference type="InterPro" id="IPR047432">
    <property type="entry name" value="PHD5_NSD1"/>
</dbReference>
<evidence type="ECO:0000256" key="20">
    <source>
        <dbReference type="ARBA" id="ARBA00066810"/>
    </source>
</evidence>
<feature type="region of interest" description="Disordered" evidence="24">
    <location>
        <begin position="195"/>
        <end position="261"/>
    </location>
</feature>
<keyword evidence="8" id="KW-0808">Transferase</keyword>
<dbReference type="InterPro" id="IPR059153">
    <property type="entry name" value="NSD_PHD-1st"/>
</dbReference>
<dbReference type="Pfam" id="PF17982">
    <property type="entry name" value="C5HCH"/>
    <property type="match status" value="1"/>
</dbReference>
<feature type="compositionally biased region" description="Acidic residues" evidence="24">
    <location>
        <begin position="126"/>
        <end position="154"/>
    </location>
</feature>
<dbReference type="InterPro" id="IPR001214">
    <property type="entry name" value="SET_dom"/>
</dbReference>
<dbReference type="FunFam" id="3.30.40.10:FF:000025">
    <property type="entry name" value="Histone-lysine N-methyltransferase"/>
    <property type="match status" value="1"/>
</dbReference>
<evidence type="ECO:0000259" key="29">
    <source>
        <dbReference type="PROSITE" id="PS51215"/>
    </source>
</evidence>
<dbReference type="Gene3D" id="2.30.30.140">
    <property type="match status" value="2"/>
</dbReference>
<comment type="subcellular location">
    <subcellularLocation>
        <location evidence="2">Chromosome</location>
    </subcellularLocation>
    <subcellularLocation>
        <location evidence="1">Nucleus</location>
    </subcellularLocation>
</comment>
<evidence type="ECO:0000256" key="3">
    <source>
        <dbReference type="ARBA" id="ARBA00018028"/>
    </source>
</evidence>
<dbReference type="GO" id="GO:0016922">
    <property type="term" value="F:nuclear receptor binding"/>
    <property type="evidence" value="ECO:0007669"/>
    <property type="project" value="UniProtKB-ARBA"/>
</dbReference>
<evidence type="ECO:0000256" key="12">
    <source>
        <dbReference type="ARBA" id="ARBA00022771"/>
    </source>
</evidence>
<evidence type="ECO:0000256" key="16">
    <source>
        <dbReference type="ARBA" id="ARBA00023159"/>
    </source>
</evidence>
<comment type="caution">
    <text evidence="30">The sequence shown here is derived from an EMBL/GenBank/DDBJ whole genome shotgun (WGS) entry which is preliminary data.</text>
</comment>
<dbReference type="Gene3D" id="3.30.40.10">
    <property type="entry name" value="Zinc/RING finger domain, C3HC4 (zinc finger)"/>
    <property type="match status" value="4"/>
</dbReference>
<dbReference type="FunFam" id="3.30.40.10:FF:000201">
    <property type="entry name" value="Histone-lysine N-methyltransferase"/>
    <property type="match status" value="1"/>
</dbReference>
<dbReference type="PROSITE" id="PS50868">
    <property type="entry name" value="POST_SET"/>
    <property type="match status" value="1"/>
</dbReference>
<feature type="compositionally biased region" description="Polar residues" evidence="24">
    <location>
        <begin position="1969"/>
        <end position="1982"/>
    </location>
</feature>
<dbReference type="Gene3D" id="2.170.270.10">
    <property type="entry name" value="SET domain"/>
    <property type="match status" value="1"/>
</dbReference>
<dbReference type="InterPro" id="IPR003616">
    <property type="entry name" value="Post-SET_dom"/>
</dbReference>
<evidence type="ECO:0000256" key="2">
    <source>
        <dbReference type="ARBA" id="ARBA00004286"/>
    </source>
</evidence>
<feature type="compositionally biased region" description="Low complexity" evidence="24">
    <location>
        <begin position="609"/>
        <end position="625"/>
    </location>
</feature>
<evidence type="ECO:0000259" key="27">
    <source>
        <dbReference type="PROSITE" id="PS50812"/>
    </source>
</evidence>
<dbReference type="PROSITE" id="PS50016">
    <property type="entry name" value="ZF_PHD_2"/>
    <property type="match status" value="2"/>
</dbReference>
<feature type="region of interest" description="Disordered" evidence="24">
    <location>
        <begin position="1208"/>
        <end position="1227"/>
    </location>
</feature>
<dbReference type="InterPro" id="IPR047430">
    <property type="entry name" value="PHD4_NSD1"/>
</dbReference>
<dbReference type="SUPFAM" id="SSF82199">
    <property type="entry name" value="SET domain"/>
    <property type="match status" value="1"/>
</dbReference>
<evidence type="ECO:0000256" key="7">
    <source>
        <dbReference type="ARBA" id="ARBA00022603"/>
    </source>
</evidence>
<evidence type="ECO:0000256" key="21">
    <source>
        <dbReference type="ARBA" id="ARBA00080495"/>
    </source>
</evidence>
<evidence type="ECO:0000256" key="9">
    <source>
        <dbReference type="ARBA" id="ARBA00022691"/>
    </source>
</evidence>
<feature type="compositionally biased region" description="Pro residues" evidence="24">
    <location>
        <begin position="1938"/>
        <end position="1966"/>
    </location>
</feature>
<feature type="compositionally biased region" description="Acidic residues" evidence="24">
    <location>
        <begin position="1134"/>
        <end position="1145"/>
    </location>
</feature>
<dbReference type="Pfam" id="PF23011">
    <property type="entry name" value="PHD-1st_NSD"/>
    <property type="match status" value="1"/>
</dbReference>
<evidence type="ECO:0000256" key="1">
    <source>
        <dbReference type="ARBA" id="ARBA00004123"/>
    </source>
</evidence>
<dbReference type="FunFam" id="2.30.30.140:FF:000004">
    <property type="entry name" value="Histone-lysine N-methyltransferase"/>
    <property type="match status" value="1"/>
</dbReference>
<feature type="domain" description="PHD-type" evidence="25">
    <location>
        <begin position="1398"/>
        <end position="1442"/>
    </location>
</feature>
<reference evidence="30" key="1">
    <citation type="journal article" date="2023" name="Science">
        <title>Genome structures resolve the early diversification of teleost fishes.</title>
        <authorList>
            <person name="Parey E."/>
            <person name="Louis A."/>
            <person name="Montfort J."/>
            <person name="Bouchez O."/>
            <person name="Roques C."/>
            <person name="Iampietro C."/>
            <person name="Lluch J."/>
            <person name="Castinel A."/>
            <person name="Donnadieu C."/>
            <person name="Desvignes T."/>
            <person name="Floi Bucao C."/>
            <person name="Jouanno E."/>
            <person name="Wen M."/>
            <person name="Mejri S."/>
            <person name="Dirks R."/>
            <person name="Jansen H."/>
            <person name="Henkel C."/>
            <person name="Chen W.J."/>
            <person name="Zahm M."/>
            <person name="Cabau C."/>
            <person name="Klopp C."/>
            <person name="Thompson A.W."/>
            <person name="Robinson-Rechavi M."/>
            <person name="Braasch I."/>
            <person name="Lecointre G."/>
            <person name="Bobe J."/>
            <person name="Postlethwait J.H."/>
            <person name="Berthelot C."/>
            <person name="Roest Crollius H."/>
            <person name="Guiguen Y."/>
        </authorList>
    </citation>
    <scope>NUCLEOTIDE SEQUENCE</scope>
    <source>
        <strain evidence="30">NC1722</strain>
    </source>
</reference>
<dbReference type="Pfam" id="PF00856">
    <property type="entry name" value="SET"/>
    <property type="match status" value="1"/>
</dbReference>
<dbReference type="FunFam" id="2.170.270.10:FF:000002">
    <property type="entry name" value="Histone-lysine N-methyltransferase"/>
    <property type="match status" value="1"/>
</dbReference>
<evidence type="ECO:0000256" key="8">
    <source>
        <dbReference type="ARBA" id="ARBA00022679"/>
    </source>
</evidence>
<dbReference type="CDD" id="cd15648">
    <property type="entry name" value="PHD1_NSD1_2"/>
    <property type="match status" value="1"/>
</dbReference>
<feature type="compositionally biased region" description="Polar residues" evidence="24">
    <location>
        <begin position="1038"/>
        <end position="1047"/>
    </location>
</feature>
<dbReference type="InterPro" id="IPR041306">
    <property type="entry name" value="C5HCH"/>
</dbReference>
<dbReference type="PANTHER" id="PTHR22884">
    <property type="entry name" value="SET DOMAIN PROTEINS"/>
    <property type="match status" value="1"/>
</dbReference>
<evidence type="ECO:0000256" key="11">
    <source>
        <dbReference type="ARBA" id="ARBA00022737"/>
    </source>
</evidence>
<dbReference type="PROSITE" id="PS51215">
    <property type="entry name" value="AWS"/>
    <property type="match status" value="1"/>
</dbReference>
<dbReference type="FunFam" id="3.30.40.10:FF:000153">
    <property type="entry name" value="Histone-lysine N-methyltransferase NSD2"/>
    <property type="match status" value="1"/>
</dbReference>
<evidence type="ECO:0000256" key="14">
    <source>
        <dbReference type="ARBA" id="ARBA00022853"/>
    </source>
</evidence>
<evidence type="ECO:0000256" key="5">
    <source>
        <dbReference type="ARBA" id="ARBA00022491"/>
    </source>
</evidence>
<feature type="region of interest" description="Disordered" evidence="24">
    <location>
        <begin position="753"/>
        <end position="887"/>
    </location>
</feature>
<dbReference type="Pfam" id="PF00855">
    <property type="entry name" value="PWWP"/>
    <property type="match status" value="2"/>
</dbReference>
<feature type="compositionally biased region" description="Basic and acidic residues" evidence="24">
    <location>
        <begin position="983"/>
        <end position="995"/>
    </location>
</feature>
<dbReference type="Pfam" id="PF22908">
    <property type="entry name" value="PHD_NSD"/>
    <property type="match status" value="1"/>
</dbReference>
<dbReference type="SMART" id="SM00293">
    <property type="entry name" value="PWWP"/>
    <property type="match status" value="1"/>
</dbReference>
<keyword evidence="31" id="KW-1185">Reference proteome</keyword>
<evidence type="ECO:0000313" key="31">
    <source>
        <dbReference type="Proteomes" id="UP001221898"/>
    </source>
</evidence>
<dbReference type="Pfam" id="PF17907">
    <property type="entry name" value="AWS"/>
    <property type="match status" value="1"/>
</dbReference>
<dbReference type="PROSITE" id="PS50812">
    <property type="entry name" value="PWWP"/>
    <property type="match status" value="2"/>
</dbReference>
<dbReference type="GO" id="GO:0008270">
    <property type="term" value="F:zinc ion binding"/>
    <property type="evidence" value="ECO:0007669"/>
    <property type="project" value="UniProtKB-KW"/>
</dbReference>
<evidence type="ECO:0000256" key="22">
    <source>
        <dbReference type="ARBA" id="ARBA00081785"/>
    </source>
</evidence>
<evidence type="ECO:0000256" key="23">
    <source>
        <dbReference type="PROSITE-ProRule" id="PRU00146"/>
    </source>
</evidence>
<dbReference type="InterPro" id="IPR046341">
    <property type="entry name" value="SET_dom_sf"/>
</dbReference>
<keyword evidence="13" id="KW-0862">Zinc</keyword>
<feature type="compositionally biased region" description="Acidic residues" evidence="24">
    <location>
        <begin position="1985"/>
        <end position="2030"/>
    </location>
</feature>
<dbReference type="InterPro" id="IPR001965">
    <property type="entry name" value="Znf_PHD"/>
</dbReference>
<keyword evidence="12 23" id="KW-0863">Zinc-finger</keyword>
<dbReference type="Proteomes" id="UP001221898">
    <property type="component" value="Unassembled WGS sequence"/>
</dbReference>
<evidence type="ECO:0000256" key="18">
    <source>
        <dbReference type="ARBA" id="ARBA00023242"/>
    </source>
</evidence>
<dbReference type="InterPro" id="IPR019786">
    <property type="entry name" value="Zinc_finger_PHD-type_CS"/>
</dbReference>
<evidence type="ECO:0000256" key="15">
    <source>
        <dbReference type="ARBA" id="ARBA00023015"/>
    </source>
</evidence>
<evidence type="ECO:0000259" key="28">
    <source>
        <dbReference type="PROSITE" id="PS50868"/>
    </source>
</evidence>
<keyword evidence="15" id="KW-0805">Transcription regulation</keyword>
<feature type="compositionally biased region" description="Pro residues" evidence="24">
    <location>
        <begin position="406"/>
        <end position="415"/>
    </location>
</feature>
<dbReference type="GO" id="GO:0005654">
    <property type="term" value="C:nucleoplasm"/>
    <property type="evidence" value="ECO:0007669"/>
    <property type="project" value="UniProtKB-ARBA"/>
</dbReference>
<dbReference type="CDD" id="cd15656">
    <property type="entry name" value="PHD4_NSD1"/>
    <property type="match status" value="1"/>
</dbReference>
<dbReference type="InterPro" id="IPR013083">
    <property type="entry name" value="Znf_RING/FYVE/PHD"/>
</dbReference>
<keyword evidence="7" id="KW-0489">Methyltransferase</keyword>
<dbReference type="FunFam" id="3.30.40.10:FF:000093">
    <property type="entry name" value="Histone-lysine N-methyltransferase"/>
    <property type="match status" value="1"/>
</dbReference>
<dbReference type="EMBL" id="JAINUG010000126">
    <property type="protein sequence ID" value="KAJ8394454.1"/>
    <property type="molecule type" value="Genomic_DNA"/>
</dbReference>
<dbReference type="InterPro" id="IPR006560">
    <property type="entry name" value="AWS_dom"/>
</dbReference>
<dbReference type="CDD" id="cd15659">
    <property type="entry name" value="PHD5_NSD1"/>
    <property type="match status" value="1"/>
</dbReference>
<dbReference type="InterPro" id="IPR000313">
    <property type="entry name" value="PWWP_dom"/>
</dbReference>
<dbReference type="FunFam" id="2.30.30.140:FF:000059">
    <property type="entry name" value="Histone-lysine N-methyltransferase"/>
    <property type="match status" value="1"/>
</dbReference>
<feature type="domain" description="PWWP" evidence="27">
    <location>
        <begin position="1447"/>
        <end position="1509"/>
    </location>
</feature>
<dbReference type="PROSITE" id="PS50280">
    <property type="entry name" value="SET"/>
    <property type="match status" value="1"/>
</dbReference>
<dbReference type="InterPro" id="IPR011011">
    <property type="entry name" value="Znf_FYVE_PHD"/>
</dbReference>
<dbReference type="GO" id="GO:0032259">
    <property type="term" value="P:methylation"/>
    <property type="evidence" value="ECO:0007669"/>
    <property type="project" value="UniProtKB-KW"/>
</dbReference>
<dbReference type="SMART" id="SM00570">
    <property type="entry name" value="AWS"/>
    <property type="match status" value="1"/>
</dbReference>
<feature type="region of interest" description="Disordered" evidence="24">
    <location>
        <begin position="16"/>
        <end position="154"/>
    </location>
</feature>
<evidence type="ECO:0000256" key="13">
    <source>
        <dbReference type="ARBA" id="ARBA00022833"/>
    </source>
</evidence>
<feature type="domain" description="AWS" evidence="29">
    <location>
        <begin position="1581"/>
        <end position="1631"/>
    </location>
</feature>
<dbReference type="InterPro" id="IPR047433">
    <property type="entry name" value="SET_NSD1"/>
</dbReference>
<keyword evidence="17" id="KW-0804">Transcription</keyword>
<keyword evidence="11" id="KW-0677">Repeat</keyword>
<keyword evidence="4" id="KW-0158">Chromosome</keyword>
<feature type="domain" description="SET" evidence="26">
    <location>
        <begin position="1633"/>
        <end position="1750"/>
    </location>
</feature>
<dbReference type="SMART" id="SM00249">
    <property type="entry name" value="PHD"/>
    <property type="match status" value="4"/>
</dbReference>
<name>A0AAD7WFV5_9TELE</name>
<feature type="compositionally biased region" description="Acidic residues" evidence="24">
    <location>
        <begin position="1114"/>
        <end position="1125"/>
    </location>
</feature>
<dbReference type="PROSITE" id="PS01359">
    <property type="entry name" value="ZF_PHD_1"/>
    <property type="match status" value="1"/>
</dbReference>
<organism evidence="30 31">
    <name type="scientific">Aldrovandia affinis</name>
    <dbReference type="NCBI Taxonomy" id="143900"/>
    <lineage>
        <taxon>Eukaryota</taxon>
        <taxon>Metazoa</taxon>
        <taxon>Chordata</taxon>
        <taxon>Craniata</taxon>
        <taxon>Vertebrata</taxon>
        <taxon>Euteleostomi</taxon>
        <taxon>Actinopterygii</taxon>
        <taxon>Neopterygii</taxon>
        <taxon>Teleostei</taxon>
        <taxon>Notacanthiformes</taxon>
        <taxon>Halosauridae</taxon>
        <taxon>Aldrovandia</taxon>
    </lineage>
</organism>
<comment type="catalytic activity">
    <reaction evidence="19">
        <text>L-lysyl(36)-[histone H3] + 2 S-adenosyl-L-methionine = N(6),N(6)-dimethyl-L-lysyl(36)-[histone H3] + 2 S-adenosyl-L-homocysteine + 2 H(+)</text>
        <dbReference type="Rhea" id="RHEA:60308"/>
        <dbReference type="Rhea" id="RHEA-COMP:9785"/>
        <dbReference type="Rhea" id="RHEA-COMP:9787"/>
        <dbReference type="ChEBI" id="CHEBI:15378"/>
        <dbReference type="ChEBI" id="CHEBI:29969"/>
        <dbReference type="ChEBI" id="CHEBI:57856"/>
        <dbReference type="ChEBI" id="CHEBI:59789"/>
        <dbReference type="ChEBI" id="CHEBI:61976"/>
        <dbReference type="EC" id="2.1.1.357"/>
    </reaction>
</comment>
<protein>
    <recommendedName>
        <fullName evidence="3">Histone-lysine N-methyltransferase, H3 lysine-36 specific</fullName>
        <ecNumber evidence="20">2.1.1.357</ecNumber>
    </recommendedName>
    <alternativeName>
        <fullName evidence="21">H3-K36-HMTase</fullName>
    </alternativeName>
    <alternativeName>
        <fullName evidence="22">Nuclear receptor-binding SET domain-containing protein 1</fullName>
    </alternativeName>
</protein>
<dbReference type="EC" id="2.1.1.357" evidence="20"/>
<feature type="region of interest" description="Disordered" evidence="24">
    <location>
        <begin position="396"/>
        <end position="635"/>
    </location>
</feature>
<evidence type="ECO:0000256" key="17">
    <source>
        <dbReference type="ARBA" id="ARBA00023163"/>
    </source>
</evidence>
<dbReference type="InterPro" id="IPR047426">
    <property type="entry name" value="PHD1_NSD1_2"/>
</dbReference>
<evidence type="ECO:0000256" key="6">
    <source>
        <dbReference type="ARBA" id="ARBA00022553"/>
    </source>
</evidence>
<evidence type="ECO:0000256" key="19">
    <source>
        <dbReference type="ARBA" id="ARBA00050654"/>
    </source>
</evidence>
<feature type="compositionally biased region" description="Polar residues" evidence="24">
    <location>
        <begin position="1168"/>
        <end position="1180"/>
    </location>
</feature>
<feature type="compositionally biased region" description="Basic and acidic residues" evidence="24">
    <location>
        <begin position="1069"/>
        <end position="1081"/>
    </location>
</feature>
<dbReference type="InterPro" id="IPR055198">
    <property type="entry name" value="NSD_PHD"/>
</dbReference>
<dbReference type="CDD" id="cd19210">
    <property type="entry name" value="SET_NSD1"/>
    <property type="match status" value="1"/>
</dbReference>
<evidence type="ECO:0000256" key="10">
    <source>
        <dbReference type="ARBA" id="ARBA00022723"/>
    </source>
</evidence>
<feature type="domain" description="PHD-type" evidence="25">
    <location>
        <begin position="1234"/>
        <end position="1280"/>
    </location>
</feature>
<evidence type="ECO:0000256" key="24">
    <source>
        <dbReference type="SAM" id="MobiDB-lite"/>
    </source>
</evidence>
<dbReference type="GO" id="GO:0005694">
    <property type="term" value="C:chromosome"/>
    <property type="evidence" value="ECO:0007669"/>
    <property type="project" value="UniProtKB-SubCell"/>
</dbReference>
<feature type="compositionally biased region" description="Basic and acidic residues" evidence="24">
    <location>
        <begin position="1146"/>
        <end position="1156"/>
    </location>
</feature>
<feature type="region of interest" description="Disordered" evidence="24">
    <location>
        <begin position="2043"/>
        <end position="2062"/>
    </location>
</feature>
<dbReference type="GO" id="GO:0140954">
    <property type="term" value="F:histone H3K36 dimethyltransferase activity"/>
    <property type="evidence" value="ECO:0007669"/>
    <property type="project" value="UniProtKB-EC"/>
</dbReference>
<sequence length="2062" mass="225754">MHLSTTATLKATTSYTYKQQDPPCYSPLRRLQHLTSMVSRPDLGLAHQDPRGRGGAHSQKSMGPKDLGPTLAHISPPLPGNSEMGGYVPGQDSDRNGLPLTTGGLCPDRPKPVSNGTLHFESTLFENEEEEEEGEEEEEEDEEEGEINEVEEQGMELLNDTWKKECKREVTDRIAPCSSGVDVVASGCDVGTCGEVGEEEGPLPPGGPKAPLDEAEFSDEYSDSDYELPTLESGADLSQSLADPCSSTNPPTSPRKKPPPEVKFLAGDLVWAKFNRRPWWPCQVIADPRERTHTRMKEPSRRPCRQYFLRTFGNTVDQAWVPGKAVCRFEGGHEFDNLPVLRRRGRQKDKNYKYTIAKRFLEAWRVSVQEAEVLLPEALKKARPVMPAQKTTLCEPMREEQVSEAPPCPSAPPSPTYLFNGKTLPPKESSTKKPPNRKKSKTPSTKTPVPGSKKSPAPAKASANQAEKEPKDSLYSNIDSVPRLLCPKPEKNSERAPLPAPLAPGKAAGRAGSGSAGAQQDMHSSTPLPDLCDTSRKAVDAHSACLPASSRLMNRALRSQERASQQDRVLRSRLRSRNPSQPLQDPEEVPDDPTTVKLPPGSSEPSQPPVSTNPTPETETTSPTSPCSPSPSPLLKCTAIKAQRGDVPNGLPIKPEEESCWVTGSAGGPTQVRQENGVFAVQVKRESRVSDVSSCCSSSPPLSPMDAFQDLKEITFQSLLDEDGTGGKPVSFRPNANYKFSTFLMLLKDVHDSREKQGTPLGLGGETRGPTRALMKEEPSLIPTPDSPGPAPPAAQRTSLHPPRCPTGAKKVPDTKSPPAKPKRVRHRPTPKKKVSKYEGDPVFSPSKYSRPKRLRPPESSGGSAGGGMPVELAEHAYGRGGATTDSLGGLFDGVADGSMPSRVTGVAPKKRWLEQGGANMEGWGGRGGGAEPHTEAPSERSGTCGLPQPKTGELGPPQITSAGGDVPAAHSENKRLRKPSKRLIECTEEYDKIYAVKKKPKKPAESSGTEADPSLSQMEHLTSQTPPPDEPSRASIGPTTTEQTPPQDGHNLPIDTLTPPPEAPSPSDTHHTLESAPQDRKRPRKPTKKLLESADEVEPVTIPTKKECRAPDEDTEGQDSPEVLEEAHRAPDEDTEGQDSPEVLEEVKGALKEGADCSLPWNEPCSDKQQSGDTQGSSPTPCPESVEGGVSWDSLCGPEGDGDGTLDSEGFCSGREDGMPGGKDQGGAASMKENVCQLCEKTGELLLCEGQCCGAFHLQCIGLEQTPQGRFICKECTTGVHTCFACKTAGSDVKRCMIPVCGKFYHDECIARHAPTAPQGRGFRCSLHVCLSCYITNPANPSVSKGRLTRCVRCPVAYHASDYCMAAGGMILANNSFLCPNHFTPRRGCRNHDHINVSWCFVCSEGGSLLCCESCPAAFHRECLNIDMPEGSWFCNDCRAGKRPHYKDMLWVKVGRYRWWPAEVTLPKNVPENILRMKHDVGEFPVHFFGSKDYVWTYQARVFPYMEGDANNKDKMGKGADAIYKKALHEAALRFQELQAEKEMRQLQEDRRNDKKPPPYRHIKVNRPIGKVQIITADLSEIPRCNCKASDESPCGIDSECINRMLMYECHPQVCPAGDSCQNQSFNKRQYTQVEIFRTLARGWGLRSISDIKKGEFVNEYVGEVIDEEECRARIRHAQENDICNFYMLTLDKDRIIDAGPKGNQARFMNHSCQPNCETQKWTVNGDTRVGLFALVDIPKGVELTFNYNLECLGNGKTVCKCGAPNCSGFLGDRPKNQPSTEDKLRKLKKKVPMKKKSKLEVQREREDECFSCGDSGQIVSCKKPGCPKVYHADCLNLSKRPAGRWECPWHQCDLCGGEAASFCEMCPSSFCPRHREGMLFISKLDGRLSCSEHDPCGPDPLEPGEIREYVPPDQVPKGQGGALPQLPPLTAGTAPPSIPSPTRPTSKPTPEPALPGRGPAPPPLYMSESSASTQQCPTPQNDREEEEEVGDGEEEGPDDEEEEELDEDGEEFGEEEEDDEEGDADEDLQMGLTQLYRVLYKPPAVLRKNKSTNQRKQEIE</sequence>
<feature type="region of interest" description="Disordered" evidence="24">
    <location>
        <begin position="1545"/>
        <end position="1564"/>
    </location>
</feature>
<keyword evidence="6" id="KW-0597">Phosphoprotein</keyword>
<evidence type="ECO:0000259" key="26">
    <source>
        <dbReference type="PROSITE" id="PS50280"/>
    </source>
</evidence>
<keyword evidence="5" id="KW-0678">Repressor</keyword>
<keyword evidence="16" id="KW-0010">Activator</keyword>
<evidence type="ECO:0000259" key="25">
    <source>
        <dbReference type="PROSITE" id="PS50016"/>
    </source>
</evidence>
<dbReference type="SUPFAM" id="SSF63748">
    <property type="entry name" value="Tudor/PWWP/MBT"/>
    <property type="match status" value="2"/>
</dbReference>
<dbReference type="Pfam" id="PF23004">
    <property type="entry name" value="PHDvar_NSD"/>
    <property type="match status" value="1"/>
</dbReference>
<keyword evidence="18" id="KW-0539">Nucleus</keyword>
<dbReference type="Pfam" id="PF00628">
    <property type="entry name" value="PHD"/>
    <property type="match status" value="1"/>
</dbReference>
<dbReference type="SUPFAM" id="SSF57903">
    <property type="entry name" value="FYVE/PHD zinc finger"/>
    <property type="match status" value="3"/>
</dbReference>
<dbReference type="GO" id="GO:0003712">
    <property type="term" value="F:transcription coregulator activity"/>
    <property type="evidence" value="ECO:0007669"/>
    <property type="project" value="UniProtKB-ARBA"/>
</dbReference>
<evidence type="ECO:0000313" key="30">
    <source>
        <dbReference type="EMBL" id="KAJ8394454.1"/>
    </source>
</evidence>
<feature type="region of interest" description="Disordered" evidence="24">
    <location>
        <begin position="1894"/>
        <end position="2033"/>
    </location>
</feature>
<keyword evidence="9" id="KW-0949">S-adenosyl-L-methionine</keyword>
<gene>
    <name evidence="30" type="ORF">AAFF_G00046650</name>
</gene>